<dbReference type="Gene3D" id="3.50.50.60">
    <property type="entry name" value="FAD/NAD(P)-binding domain"/>
    <property type="match status" value="1"/>
</dbReference>
<evidence type="ECO:0000313" key="2">
    <source>
        <dbReference type="EMBL" id="GAH87711.1"/>
    </source>
</evidence>
<evidence type="ECO:0000259" key="1">
    <source>
        <dbReference type="PROSITE" id="PS51379"/>
    </source>
</evidence>
<gene>
    <name evidence="2" type="ORF">S03H2_56432</name>
</gene>
<feature type="non-terminal residue" evidence="2">
    <location>
        <position position="252"/>
    </location>
</feature>
<reference evidence="2" key="1">
    <citation type="journal article" date="2014" name="Front. Microbiol.">
        <title>High frequency of phylogenetically diverse reductive dehalogenase-homologous genes in deep subseafloor sedimentary metagenomes.</title>
        <authorList>
            <person name="Kawai M."/>
            <person name="Futagami T."/>
            <person name="Toyoda A."/>
            <person name="Takaki Y."/>
            <person name="Nishi S."/>
            <person name="Hori S."/>
            <person name="Arai W."/>
            <person name="Tsubouchi T."/>
            <person name="Morono Y."/>
            <person name="Uchiyama I."/>
            <person name="Ito T."/>
            <person name="Fujiyama A."/>
            <person name="Inagaki F."/>
            <person name="Takami H."/>
        </authorList>
    </citation>
    <scope>NUCLEOTIDE SEQUENCE</scope>
    <source>
        <strain evidence="2">Expedition CK06-06</strain>
    </source>
</reference>
<dbReference type="SUPFAM" id="SSF51905">
    <property type="entry name" value="FAD/NAD(P)-binding domain"/>
    <property type="match status" value="1"/>
</dbReference>
<dbReference type="PROSITE" id="PS00198">
    <property type="entry name" value="4FE4S_FER_1"/>
    <property type="match status" value="1"/>
</dbReference>
<name>X1IZ18_9ZZZZ</name>
<sequence>LITQGIKLGKDSRPYVDPETLGTNLKNVFIGGDVLRGPSTVVESIADARRAAEAITRKQIPDWKSLDKDFKPGIDRKQQIPEIYNKKSRLIPAKISEDDRVIAENEAGRCLECNIFCNKCVDVCPNRANVAIAIDKKEGFHDPWQILHLDALCNECGNCGTFCPYDGLPYKDKLTLFTIMEDFKNSTNNGFIVTGSSGSQPIILRLKNNLWKLKFGRDGKLMPTDSQCPKGHGINEIQEDIQLRCPSRVGYR</sequence>
<dbReference type="EMBL" id="BARU01036092">
    <property type="protein sequence ID" value="GAH87711.1"/>
    <property type="molecule type" value="Genomic_DNA"/>
</dbReference>
<dbReference type="AlphaFoldDB" id="X1IZ18"/>
<dbReference type="SUPFAM" id="SSF54862">
    <property type="entry name" value="4Fe-4S ferredoxins"/>
    <property type="match status" value="1"/>
</dbReference>
<dbReference type="InterPro" id="IPR036188">
    <property type="entry name" value="FAD/NAD-bd_sf"/>
</dbReference>
<dbReference type="InterPro" id="IPR017896">
    <property type="entry name" value="4Fe4S_Fe-S-bd"/>
</dbReference>
<comment type="caution">
    <text evidence="2">The sequence shown here is derived from an EMBL/GenBank/DDBJ whole genome shotgun (WGS) entry which is preliminary data.</text>
</comment>
<proteinExistence type="predicted"/>
<dbReference type="PROSITE" id="PS51379">
    <property type="entry name" value="4FE4S_FER_2"/>
    <property type="match status" value="1"/>
</dbReference>
<accession>X1IZ18</accession>
<organism evidence="2">
    <name type="scientific">marine sediment metagenome</name>
    <dbReference type="NCBI Taxonomy" id="412755"/>
    <lineage>
        <taxon>unclassified sequences</taxon>
        <taxon>metagenomes</taxon>
        <taxon>ecological metagenomes</taxon>
    </lineage>
</organism>
<protein>
    <recommendedName>
        <fullName evidence="1">4Fe-4S ferredoxin-type domain-containing protein</fullName>
    </recommendedName>
</protein>
<feature type="domain" description="4Fe-4S ferredoxin-type" evidence="1">
    <location>
        <begin position="144"/>
        <end position="173"/>
    </location>
</feature>
<dbReference type="Gene3D" id="3.30.70.20">
    <property type="match status" value="1"/>
</dbReference>
<dbReference type="InterPro" id="IPR017900">
    <property type="entry name" value="4Fe4S_Fe_S_CS"/>
</dbReference>
<feature type="non-terminal residue" evidence="2">
    <location>
        <position position="1"/>
    </location>
</feature>